<reference evidence="20" key="1">
    <citation type="submission" date="2025-08" db="UniProtKB">
        <authorList>
            <consortium name="RefSeq"/>
        </authorList>
    </citation>
    <scope>IDENTIFICATION</scope>
    <source>
        <tissue evidence="20">Gonads</tissue>
    </source>
</reference>
<dbReference type="Gene3D" id="1.25.10.10">
    <property type="entry name" value="Leucine-rich Repeat Variant"/>
    <property type="match status" value="2"/>
</dbReference>
<evidence type="ECO:0000256" key="11">
    <source>
        <dbReference type="ARBA" id="ARBA00023242"/>
    </source>
</evidence>
<dbReference type="KEGG" id="lak:106178691"/>
<dbReference type="Pfam" id="PF25030">
    <property type="entry name" value="M-HEAT_ATR"/>
    <property type="match status" value="1"/>
</dbReference>
<evidence type="ECO:0000259" key="16">
    <source>
        <dbReference type="PROSITE" id="PS50290"/>
    </source>
</evidence>
<evidence type="ECO:0000256" key="8">
    <source>
        <dbReference type="ARBA" id="ARBA00022777"/>
    </source>
</evidence>
<dbReference type="SUPFAM" id="SSF48371">
    <property type="entry name" value="ARM repeat"/>
    <property type="match status" value="1"/>
</dbReference>
<feature type="domain" description="PI3K/PI4K catalytic" evidence="16">
    <location>
        <begin position="2360"/>
        <end position="2669"/>
    </location>
</feature>
<dbReference type="InterPro" id="IPR016024">
    <property type="entry name" value="ARM-type_fold"/>
</dbReference>
<keyword evidence="5" id="KW-0808">Transferase</keyword>
<keyword evidence="13" id="KW-0802">TPR repeat</keyword>
<dbReference type="Pfam" id="PF02260">
    <property type="entry name" value="FATC"/>
    <property type="match status" value="1"/>
</dbReference>
<dbReference type="Proteomes" id="UP000085678">
    <property type="component" value="Unplaced"/>
</dbReference>
<gene>
    <name evidence="20" type="primary">LOC106178691</name>
</gene>
<dbReference type="GO" id="GO:0004674">
    <property type="term" value="F:protein serine/threonine kinase activity"/>
    <property type="evidence" value="ECO:0007669"/>
    <property type="project" value="UniProtKB-KW"/>
</dbReference>
<keyword evidence="14" id="KW-0175">Coiled coil</keyword>
<feature type="domain" description="FATC" evidence="18">
    <location>
        <begin position="2671"/>
        <end position="2703"/>
    </location>
</feature>
<evidence type="ECO:0000256" key="6">
    <source>
        <dbReference type="ARBA" id="ARBA00022741"/>
    </source>
</evidence>
<keyword evidence="11" id="KW-0539">Nucleus</keyword>
<dbReference type="Gene3D" id="3.30.1010.10">
    <property type="entry name" value="Phosphatidylinositol 3-kinase Catalytic Subunit, Chain A, domain 4"/>
    <property type="match status" value="1"/>
</dbReference>
<dbReference type="STRING" id="7574.A0A1S3K4T8"/>
<dbReference type="FunFam" id="1.10.1070.11:FF:000009">
    <property type="entry name" value="Putative serine/threonine-protein kinase ATR"/>
    <property type="match status" value="1"/>
</dbReference>
<protein>
    <recommendedName>
        <fullName evidence="12">Serine/threonine-protein kinase ATR</fullName>
        <ecNumber evidence="3">2.7.11.1</ecNumber>
    </recommendedName>
</protein>
<dbReference type="Pfam" id="PF23593">
    <property type="entry name" value="HEAT_ATR"/>
    <property type="match status" value="1"/>
</dbReference>
<dbReference type="Pfam" id="PF08064">
    <property type="entry name" value="UME"/>
    <property type="match status" value="1"/>
</dbReference>
<evidence type="ECO:0000256" key="10">
    <source>
        <dbReference type="ARBA" id="ARBA00023204"/>
    </source>
</evidence>
<dbReference type="FunCoup" id="A0A1S3K4T8">
    <property type="interactions" value="1722"/>
</dbReference>
<dbReference type="SMART" id="SM00028">
    <property type="entry name" value="TPR"/>
    <property type="match status" value="2"/>
</dbReference>
<feature type="region of interest" description="Disordered" evidence="15">
    <location>
        <begin position="481"/>
        <end position="501"/>
    </location>
</feature>
<dbReference type="InterPro" id="IPR003151">
    <property type="entry name" value="PIK-rel_kinase_FAT"/>
</dbReference>
<evidence type="ECO:0000256" key="4">
    <source>
        <dbReference type="ARBA" id="ARBA00022527"/>
    </source>
</evidence>
<dbReference type="InParanoid" id="A0A1S3K4T8"/>
<dbReference type="PROSITE" id="PS50290">
    <property type="entry name" value="PI3_4_KINASE_3"/>
    <property type="match status" value="1"/>
</dbReference>
<dbReference type="GO" id="GO:0005524">
    <property type="term" value="F:ATP binding"/>
    <property type="evidence" value="ECO:0007669"/>
    <property type="project" value="UniProtKB-KW"/>
</dbReference>
<dbReference type="FunFam" id="3.30.1010.10:FF:000011">
    <property type="entry name" value="serine/threonine-protein kinase ATR"/>
    <property type="match status" value="1"/>
</dbReference>
<evidence type="ECO:0000256" key="15">
    <source>
        <dbReference type="SAM" id="MobiDB-lite"/>
    </source>
</evidence>
<feature type="coiled-coil region" evidence="14">
    <location>
        <begin position="2640"/>
        <end position="2667"/>
    </location>
</feature>
<dbReference type="InterPro" id="IPR050517">
    <property type="entry name" value="DDR_Repair_Kinase"/>
</dbReference>
<dbReference type="PROSITE" id="PS51190">
    <property type="entry name" value="FATC"/>
    <property type="match status" value="1"/>
</dbReference>
<evidence type="ECO:0000256" key="14">
    <source>
        <dbReference type="SAM" id="Coils"/>
    </source>
</evidence>
<evidence type="ECO:0000259" key="17">
    <source>
        <dbReference type="PROSITE" id="PS51189"/>
    </source>
</evidence>
<feature type="region of interest" description="Disordered" evidence="15">
    <location>
        <begin position="441"/>
        <end position="469"/>
    </location>
</feature>
<evidence type="ECO:0000313" key="20">
    <source>
        <dbReference type="RefSeq" id="XP_013417434.1"/>
    </source>
</evidence>
<dbReference type="RefSeq" id="XP_013417434.1">
    <property type="nucleotide sequence ID" value="XM_013561980.1"/>
</dbReference>
<dbReference type="Gene3D" id="1.10.1070.11">
    <property type="entry name" value="Phosphatidylinositol 3-/4-kinase, catalytic domain"/>
    <property type="match status" value="1"/>
</dbReference>
<dbReference type="InterPro" id="IPR056802">
    <property type="entry name" value="ATR-like_M-HEAT"/>
</dbReference>
<keyword evidence="6" id="KW-0547">Nucleotide-binding</keyword>
<evidence type="ECO:0000256" key="1">
    <source>
        <dbReference type="ARBA" id="ARBA00004123"/>
    </source>
</evidence>
<dbReference type="InterPro" id="IPR036940">
    <property type="entry name" value="PI3/4_kinase_cat_sf"/>
</dbReference>
<feature type="domain" description="FAT" evidence="17">
    <location>
        <begin position="1676"/>
        <end position="2254"/>
    </location>
</feature>
<dbReference type="GO" id="GO:0006281">
    <property type="term" value="P:DNA repair"/>
    <property type="evidence" value="ECO:0007669"/>
    <property type="project" value="UniProtKB-KW"/>
</dbReference>
<keyword evidence="19" id="KW-1185">Reference proteome</keyword>
<comment type="similarity">
    <text evidence="2">Belongs to the PI3/PI4-kinase family. ATM subfamily.</text>
</comment>
<feature type="compositionally biased region" description="Polar residues" evidence="15">
    <location>
        <begin position="491"/>
        <end position="501"/>
    </location>
</feature>
<keyword evidence="8" id="KW-0418">Kinase</keyword>
<keyword evidence="9" id="KW-0067">ATP-binding</keyword>
<evidence type="ECO:0000256" key="7">
    <source>
        <dbReference type="ARBA" id="ARBA00022763"/>
    </source>
</evidence>
<dbReference type="PANTHER" id="PTHR11139:SF69">
    <property type="entry name" value="SERINE_THREONINE-PROTEIN KINASE ATR"/>
    <property type="match status" value="1"/>
</dbReference>
<dbReference type="SUPFAM" id="SSF48452">
    <property type="entry name" value="TPR-like"/>
    <property type="match status" value="1"/>
</dbReference>
<name>A0A1S3K4T8_LINAN</name>
<dbReference type="SMART" id="SM00146">
    <property type="entry name" value="PI3Kc"/>
    <property type="match status" value="1"/>
</dbReference>
<dbReference type="InterPro" id="IPR057564">
    <property type="entry name" value="HEAT_ATR"/>
</dbReference>
<dbReference type="Pfam" id="PF25032">
    <property type="entry name" value="N-HEAT_ATR"/>
    <property type="match status" value="1"/>
</dbReference>
<feature type="compositionally biased region" description="Low complexity" evidence="15">
    <location>
        <begin position="441"/>
        <end position="451"/>
    </location>
</feature>
<comment type="subcellular location">
    <subcellularLocation>
        <location evidence="1">Nucleus</location>
    </subcellularLocation>
</comment>
<dbReference type="PROSITE" id="PS50005">
    <property type="entry name" value="TPR"/>
    <property type="match status" value="1"/>
</dbReference>
<evidence type="ECO:0000256" key="13">
    <source>
        <dbReference type="PROSITE-ProRule" id="PRU00339"/>
    </source>
</evidence>
<dbReference type="EC" id="2.7.11.1" evidence="3"/>
<dbReference type="InterPro" id="IPR019734">
    <property type="entry name" value="TPR_rpt"/>
</dbReference>
<dbReference type="SUPFAM" id="SSF56112">
    <property type="entry name" value="Protein kinase-like (PK-like)"/>
    <property type="match status" value="1"/>
</dbReference>
<dbReference type="InterPro" id="IPR011990">
    <property type="entry name" value="TPR-like_helical_dom_sf"/>
</dbReference>
<dbReference type="InterPro" id="IPR003152">
    <property type="entry name" value="FATC_dom"/>
</dbReference>
<evidence type="ECO:0000313" key="19">
    <source>
        <dbReference type="Proteomes" id="UP000085678"/>
    </source>
</evidence>
<dbReference type="InterPro" id="IPR012993">
    <property type="entry name" value="UME"/>
</dbReference>
<dbReference type="InterPro" id="IPR000403">
    <property type="entry name" value="PI3/4_kinase_cat_dom"/>
</dbReference>
<evidence type="ECO:0000259" key="18">
    <source>
        <dbReference type="PROSITE" id="PS51190"/>
    </source>
</evidence>
<keyword evidence="4" id="KW-0723">Serine/threonine-protein kinase</keyword>
<evidence type="ECO:0000256" key="12">
    <source>
        <dbReference type="ARBA" id="ARBA00024420"/>
    </source>
</evidence>
<dbReference type="Pfam" id="PF00454">
    <property type="entry name" value="PI3_PI4_kinase"/>
    <property type="match status" value="1"/>
</dbReference>
<dbReference type="GO" id="GO:0005694">
    <property type="term" value="C:chromosome"/>
    <property type="evidence" value="ECO:0007669"/>
    <property type="project" value="TreeGrafter"/>
</dbReference>
<dbReference type="GO" id="GO:0005634">
    <property type="term" value="C:nucleus"/>
    <property type="evidence" value="ECO:0007669"/>
    <property type="project" value="UniProtKB-SubCell"/>
</dbReference>
<evidence type="ECO:0000256" key="5">
    <source>
        <dbReference type="ARBA" id="ARBA00022679"/>
    </source>
</evidence>
<dbReference type="InterPro" id="IPR011989">
    <property type="entry name" value="ARM-like"/>
</dbReference>
<evidence type="ECO:0000256" key="2">
    <source>
        <dbReference type="ARBA" id="ARBA00010769"/>
    </source>
</evidence>
<dbReference type="OrthoDB" id="381190at2759"/>
<evidence type="ECO:0000256" key="3">
    <source>
        <dbReference type="ARBA" id="ARBA00012513"/>
    </source>
</evidence>
<dbReference type="SMART" id="SM01343">
    <property type="entry name" value="FATC"/>
    <property type="match status" value="1"/>
</dbReference>
<organism evidence="19 20">
    <name type="scientific">Lingula anatina</name>
    <name type="common">Brachiopod</name>
    <name type="synonym">Lingula unguis</name>
    <dbReference type="NCBI Taxonomy" id="7574"/>
    <lineage>
        <taxon>Eukaryota</taxon>
        <taxon>Metazoa</taxon>
        <taxon>Spiralia</taxon>
        <taxon>Lophotrochozoa</taxon>
        <taxon>Brachiopoda</taxon>
        <taxon>Linguliformea</taxon>
        <taxon>Lingulata</taxon>
        <taxon>Lingulida</taxon>
        <taxon>Linguloidea</taxon>
        <taxon>Lingulidae</taxon>
        <taxon>Lingula</taxon>
    </lineage>
</organism>
<dbReference type="CDD" id="cd00892">
    <property type="entry name" value="PIKKc_ATR"/>
    <property type="match status" value="1"/>
</dbReference>
<proteinExistence type="inferred from homology"/>
<dbReference type="GeneID" id="106178691"/>
<dbReference type="Pfam" id="PF02259">
    <property type="entry name" value="FAT"/>
    <property type="match status" value="1"/>
</dbReference>
<keyword evidence="10" id="KW-0234">DNA repair</keyword>
<sequence length="2703" mass="305197">MSGQQDLMASFKEVEQLLSDADMPPEEKTSRGRKCLCHIVDTLLCDMKKISDEVKNTGSSSFCELSLQMVNQLVDTEALSQMFVEDAHGYGDETPVLSQANESVIPENKLVSQAFTFWIVNRLLAVLVSEECAPYHEKTITSVYNILQLLKGRDTYAFAQLASELILCLGDICEAFYHADIAMDDREELKRFKSDELMRGIYQGGDVVTYTHRAVLFSNTEAGELLQVNLTRIVGKVIFEVHQFVGRKEHLLWSILGCQLEFGDVELKRVSLDVCHALTEVGGLPPMETLDYYVSCLGALVELLCSGFDDVPGDYLALETSLANCLDTVFNQPVSPSEINTVNTGQLESMLQRLFQAVTQHGLQQLKTDRLRTSLCDTLVSIFDGLPSDMVHSSLMLKRRREMDSVIISEIGQMDNSQYLVRYMCCAVRLDLPDAKPSLYSALSSSSTTSSDLDILRPSTSTDSDSTDDMVVIGRKRKLGLNRGKGKDSSSDNSQNYPTTAISRKSPTWNLMLSKLNQLCKALQSGATETRVVNIMEGLRTVVEVAVWCVVKKGRGDVDDKDNIRLPNVPSTPSRQPVGLTNRDNLSEWLNNSMVETIFEAWKHHFLQCTQSSVLMTSLSKCYRKIVETIASLMFVSDQSGLSLQLMTNLAWMTSLYWIPNDPTWIDLKPVNSKEVAVLASALAEKLDPDVVADALTALCLFPKDICSKWRTHALRLAVNDSSDILRCAAIRNCPFLFHTLGPNTDHLVRDLLHDCIQDKSTAVQKHLAEVVGKLVCVMSRKAVIERPVQDVRAKSFTTLVLKCAACDSLPVFEVIGSPGSRPKLVDPKMFSPFMTLLTSDKIVKQSLIESFDRLFGHIKIHSNNESTVGMLNMCLELIEDPDYHVRLAFSKCIQYLVSADQADIVSEMIVNKLKSAYTVAKNQSDHRLQETVILTIGQLGRVSEGQLLLVVLLILLKCLISEEPLPAAIARGQIQMVAKYKKTKLQALFIQFRLHICKEFLVEALHESMSTLQDTKKPYEILTEVASVFEFPDVKTFIQSVIKKHLLPPLAMKATPVASSLVKIMAQALGYGTRKKLMIENMRYIFCYLICTCEDVEMKRVISFLERETTFELPALLRFQYQEAINELCLHMSTNYNRIFNGLKTIATKKEGHEGRVITTTEQMAEFLQPHFLAVIASFDYHLSNANVPLDEKKMALDSLSSIIRLMGTKHITAVRMKVLNTLRLTTRFKDRGFAEVSYKAWNVYVRSIDLSALGPMLSQIIVSLLPLLYELPAQVSQLFNYLIVENRNALLSHFCELSFLPDIPELVDINAVLKKYTEGSAKNQDVRTQIARALKGVSHECLDVRLLALSKLRQTLHSNQTALHELLLGNETVDPVISQLVAVLLDSCRESDSSARNVVGECLGELGAVDPGRLEFKTNDPKEELAKFHASVNEMNFAFDLINELARTFLAAQDTAQDCCSLAIQDVLQAYEVKDTGEPDQPGVKLWRRFSEHVKEILTPLLKSRYVLNMTNSWSNLPHPIYGSRKGSNFKEWVSTWSTSLVSKVKLPKASKVFRACSAVFKHDTQCALYLLPHIVVQVLLDGDAAQHQEIYEEVLSVLDHVKKPDTRQGSASDFRHMSAQTVFSVLDHLTKWKRHKLQHLAHSSQRAKSEADYARDPEYHSIKLFLDKIPQDTLAEASYNCKAYTRALMHLEQFIKPSEQIMHEHLDFLQKLYVAMDEPDGVAGVTAIRKDPPTLTEQILAHESIGQLREAASCYERAIQLEPDEVSHHQGLMKTLMDLGQLNTALVHADGVLHSKPQWSSSINAYRAEASWKLGSWDKLETFLNVEDKQQSWGVGLGQVLLAAKYKKESEFLDQLRVLRSTQMGPLSAASMEKGSYQRGYEYIVRLHMLNEIEQGARTLLQFPHTATDGTTPITFQKLLPYWDSRLQLAQSSFRVQEPLLTLQRVILRLVNQEQDVNVDRDIGRLWLRSAKVARKAGHLQTAYGTLLNASAFNLPEFCVEKAKWLWHKGDYDQAQSCLEKGVAQFYSDKSKLKQGGSEEARAERLEFAKALLLYARYSEETASMETNAIFKLYKEVTDVYNDWEDGHFYLARYYDKVMTTLADPDKPEKIGQFIGHVIKNFGNSLLYGSQYIYQSMPRMLSLWLDHGTSVMEQEKHFQRLLDRRGGTAANTNPPPALVYCRNNLQNLNKSISFYREKLAPYQLLTAFPQLISRICHGNDGVFSELQEMMAHLVVHFPQQVMWMMMAVSKSSYQVRARRCQSILARAKELNPSLNKFIQDATKLSERLIDLSNKNVGALTLSITQDFRSLKRLLDDKNFSHILLPLQSSMTATLPASPGRHVDHDPFPGQLIYITGFEDVVEVLNSLQKPKKVTIRGSDGAMYTMLCKPKDDLRKDCRLMEFNGIINKCLRKDPESRKRQLHIRTYAVVPLNEECGILEWVPNTHGLRNILLKIYKEKGTYMGGKELKACMVPVSAPIEQKMDVFKNKLLPKHPPVFSEWFLRTFPDPTAWHMARLAYARTTAVISMVGYILGLGDRHGENILFDSTNGDTVHVDFNCLFNKGESFECPEVVPFRLTHNMVDAMGPMGFEGIFRRACEVTLRVMKDQMDPLMCVLKTFIYDPLVEWRKPAKGRANPLESGEIANEKATADVQNIEARLKGILKNKRGLPLSIEGHVNYLIQEATSEKQLCQMYIGWASYL</sequence>
<keyword evidence="7" id="KW-0227">DNA damage</keyword>
<dbReference type="PROSITE" id="PS51189">
    <property type="entry name" value="FAT"/>
    <property type="match status" value="1"/>
</dbReference>
<dbReference type="GO" id="GO:0000077">
    <property type="term" value="P:DNA damage checkpoint signaling"/>
    <property type="evidence" value="ECO:0007669"/>
    <property type="project" value="TreeGrafter"/>
</dbReference>
<evidence type="ECO:0000256" key="9">
    <source>
        <dbReference type="ARBA" id="ARBA00022840"/>
    </source>
</evidence>
<dbReference type="InterPro" id="IPR056803">
    <property type="entry name" value="ATR-like_N-HEAT"/>
</dbReference>
<dbReference type="InterPro" id="IPR014009">
    <property type="entry name" value="PIK_FAT"/>
</dbReference>
<dbReference type="PANTHER" id="PTHR11139">
    <property type="entry name" value="ATAXIA TELANGIECTASIA MUTATED ATM -RELATED"/>
    <property type="match status" value="1"/>
</dbReference>
<dbReference type="Gene3D" id="1.25.40.10">
    <property type="entry name" value="Tetratricopeptide repeat domain"/>
    <property type="match status" value="1"/>
</dbReference>
<accession>A0A1S3K4T8</accession>
<dbReference type="PROSITE" id="PS00916">
    <property type="entry name" value="PI3_4_KINASE_2"/>
    <property type="match status" value="1"/>
</dbReference>
<feature type="repeat" description="TPR" evidence="13">
    <location>
        <begin position="1735"/>
        <end position="1768"/>
    </location>
</feature>
<dbReference type="InterPro" id="IPR011009">
    <property type="entry name" value="Kinase-like_dom_sf"/>
</dbReference>
<dbReference type="InterPro" id="IPR018936">
    <property type="entry name" value="PI3/4_kinase_CS"/>
</dbReference>
<dbReference type="GO" id="GO:0000723">
    <property type="term" value="P:telomere maintenance"/>
    <property type="evidence" value="ECO:0007669"/>
    <property type="project" value="TreeGrafter"/>
</dbReference>
<dbReference type="SMART" id="SM00802">
    <property type="entry name" value="UME"/>
    <property type="match status" value="1"/>
</dbReference>